<protein>
    <recommendedName>
        <fullName evidence="1">DUF58 domain-containing protein</fullName>
    </recommendedName>
</protein>
<proteinExistence type="predicted"/>
<dbReference type="Proteomes" id="UP000198866">
    <property type="component" value="Unassembled WGS sequence"/>
</dbReference>
<dbReference type="InterPro" id="IPR002881">
    <property type="entry name" value="DUF58"/>
</dbReference>
<accession>A0A1H7BKQ6</accession>
<dbReference type="PANTHER" id="PTHR33608:SF6">
    <property type="entry name" value="BLL2464 PROTEIN"/>
    <property type="match status" value="1"/>
</dbReference>
<dbReference type="OrthoDB" id="8996492at2"/>
<dbReference type="AlphaFoldDB" id="A0A1H7BKQ6"/>
<dbReference type="PANTHER" id="PTHR33608">
    <property type="entry name" value="BLL2464 PROTEIN"/>
    <property type="match status" value="1"/>
</dbReference>
<dbReference type="Pfam" id="PF01882">
    <property type="entry name" value="DUF58"/>
    <property type="match status" value="1"/>
</dbReference>
<dbReference type="SUPFAM" id="SSF53300">
    <property type="entry name" value="vWA-like"/>
    <property type="match status" value="1"/>
</dbReference>
<evidence type="ECO:0000313" key="2">
    <source>
        <dbReference type="EMBL" id="SEJ78179.1"/>
    </source>
</evidence>
<feature type="domain" description="DUF58" evidence="1">
    <location>
        <begin position="46"/>
        <end position="258"/>
    </location>
</feature>
<keyword evidence="3" id="KW-1185">Reference proteome</keyword>
<dbReference type="STRING" id="667676.SAMN05192539_101844"/>
<evidence type="ECO:0000313" key="3">
    <source>
        <dbReference type="Proteomes" id="UP000198866"/>
    </source>
</evidence>
<organism evidence="2 3">
    <name type="scientific">Paraburkholderia diazotrophica</name>
    <dbReference type="NCBI Taxonomy" id="667676"/>
    <lineage>
        <taxon>Bacteria</taxon>
        <taxon>Pseudomonadati</taxon>
        <taxon>Pseudomonadota</taxon>
        <taxon>Betaproteobacteria</taxon>
        <taxon>Burkholderiales</taxon>
        <taxon>Burkholderiaceae</taxon>
        <taxon>Paraburkholderia</taxon>
    </lineage>
</organism>
<gene>
    <name evidence="2" type="ORF">SAMN05192539_101844</name>
</gene>
<reference evidence="3" key="1">
    <citation type="submission" date="2016-10" db="EMBL/GenBank/DDBJ databases">
        <authorList>
            <person name="Varghese N."/>
            <person name="Submissions S."/>
        </authorList>
    </citation>
    <scope>NUCLEOTIDE SEQUENCE [LARGE SCALE GENOMIC DNA]</scope>
    <source>
        <strain evidence="3">LMG 26031</strain>
    </source>
</reference>
<dbReference type="RefSeq" id="WP_090868964.1">
    <property type="nucleotide sequence ID" value="NZ_FNYE01000018.1"/>
</dbReference>
<sequence length="292" mass="32442">MNTLMEFQYRLPMRVSGARPGGHRGSSVGIGQEFAAHTRLFDYPDPRRIDVRASVRTVQREWLVRVHRQRVAVAVHAVVDVSGSMRFGAAHTKLDVAATFVEALGHSAFHIGDPVGMIAFDDAEREDLFVPARHARGMGALMGELLRASAQTAAPLQTGTPARATVLRDAVTRLAGRACLVFLVSDFHWPLDALSGLLDTLTHAWVVPIVIWDRAEIEPPSQNGWMSLADIESGEARTMWMRDSVRNRWHQAVAERQAQIVAAFARHGIRPFFNRGAFNPEALSRYFLEMTA</sequence>
<dbReference type="InterPro" id="IPR036465">
    <property type="entry name" value="vWFA_dom_sf"/>
</dbReference>
<evidence type="ECO:0000259" key="1">
    <source>
        <dbReference type="Pfam" id="PF01882"/>
    </source>
</evidence>
<dbReference type="EMBL" id="FNYE01000018">
    <property type="protein sequence ID" value="SEJ78179.1"/>
    <property type="molecule type" value="Genomic_DNA"/>
</dbReference>
<name>A0A1H7BKQ6_9BURK</name>